<dbReference type="AlphaFoldDB" id="A0AAD7HQS4"/>
<organism evidence="2 3">
    <name type="scientific">Mycena maculata</name>
    <dbReference type="NCBI Taxonomy" id="230809"/>
    <lineage>
        <taxon>Eukaryota</taxon>
        <taxon>Fungi</taxon>
        <taxon>Dikarya</taxon>
        <taxon>Basidiomycota</taxon>
        <taxon>Agaricomycotina</taxon>
        <taxon>Agaricomycetes</taxon>
        <taxon>Agaricomycetidae</taxon>
        <taxon>Agaricales</taxon>
        <taxon>Marasmiineae</taxon>
        <taxon>Mycenaceae</taxon>
        <taxon>Mycena</taxon>
    </lineage>
</organism>
<evidence type="ECO:0000256" key="1">
    <source>
        <dbReference type="SAM" id="SignalP"/>
    </source>
</evidence>
<accession>A0AAD7HQS4</accession>
<feature type="signal peptide" evidence="1">
    <location>
        <begin position="1"/>
        <end position="23"/>
    </location>
</feature>
<keyword evidence="3" id="KW-1185">Reference proteome</keyword>
<dbReference type="Proteomes" id="UP001215280">
    <property type="component" value="Unassembled WGS sequence"/>
</dbReference>
<protein>
    <submittedName>
        <fullName evidence="2">Uncharacterized protein</fullName>
    </submittedName>
</protein>
<name>A0AAD7HQS4_9AGAR</name>
<evidence type="ECO:0000313" key="3">
    <source>
        <dbReference type="Proteomes" id="UP001215280"/>
    </source>
</evidence>
<comment type="caution">
    <text evidence="2">The sequence shown here is derived from an EMBL/GenBank/DDBJ whole genome shotgun (WGS) entry which is preliminary data.</text>
</comment>
<gene>
    <name evidence="2" type="ORF">DFH07DRAFT_245238</name>
</gene>
<feature type="chain" id="PRO_5042037827" evidence="1">
    <location>
        <begin position="24"/>
        <end position="373"/>
    </location>
</feature>
<sequence>MSREHMALTLPVLFLSLDPAAIPTSQELDGILCAPERLHELHTLREATLALKGVAALAYKALVPPDAFPEMWPRLYLWITFLRTYWDVIPARMAFNETEAYSVYSCIILAIAHHPRTSALIQGVPGLRTILVRWWAILLDNGGVVPDEGGVAPPDGWLDICGILVVLGTDLVDTRNLEEILDEAGGKRAMSFLLHKHIDIALARPPSPGRTETIARGIQFIYWMEDEEGLLDTMLLSHGFVGTLVKAIPVLRAGEIGHKLSEKGLMSVYQCFQHPKSDPWIIQALQAGLLGVMISLGTSAKERPLGVGNFHIVLDGLLQQILPGSLIYYQVACQMKISFPATRYLASAPAFRESAIYQSWKLFEIMSSGVLLG</sequence>
<proteinExistence type="predicted"/>
<keyword evidence="1" id="KW-0732">Signal</keyword>
<evidence type="ECO:0000313" key="2">
    <source>
        <dbReference type="EMBL" id="KAJ7726171.1"/>
    </source>
</evidence>
<reference evidence="2" key="1">
    <citation type="submission" date="2023-03" db="EMBL/GenBank/DDBJ databases">
        <title>Massive genome expansion in bonnet fungi (Mycena s.s.) driven by repeated elements and novel gene families across ecological guilds.</title>
        <authorList>
            <consortium name="Lawrence Berkeley National Laboratory"/>
            <person name="Harder C.B."/>
            <person name="Miyauchi S."/>
            <person name="Viragh M."/>
            <person name="Kuo A."/>
            <person name="Thoen E."/>
            <person name="Andreopoulos B."/>
            <person name="Lu D."/>
            <person name="Skrede I."/>
            <person name="Drula E."/>
            <person name="Henrissat B."/>
            <person name="Morin E."/>
            <person name="Kohler A."/>
            <person name="Barry K."/>
            <person name="LaButti K."/>
            <person name="Morin E."/>
            <person name="Salamov A."/>
            <person name="Lipzen A."/>
            <person name="Mereny Z."/>
            <person name="Hegedus B."/>
            <person name="Baldrian P."/>
            <person name="Stursova M."/>
            <person name="Weitz H."/>
            <person name="Taylor A."/>
            <person name="Grigoriev I.V."/>
            <person name="Nagy L.G."/>
            <person name="Martin F."/>
            <person name="Kauserud H."/>
        </authorList>
    </citation>
    <scope>NUCLEOTIDE SEQUENCE</scope>
    <source>
        <strain evidence="2">CBHHK188m</strain>
    </source>
</reference>
<dbReference type="EMBL" id="JARJLG010000222">
    <property type="protein sequence ID" value="KAJ7726171.1"/>
    <property type="molecule type" value="Genomic_DNA"/>
</dbReference>